<reference evidence="4 5" key="1">
    <citation type="journal article" date="2016" name="Antonie Van Leeuwenhoek">
        <title>Bacillus depressus sp. nov., isolated from soil of a sunflower field.</title>
        <authorList>
            <person name="Wei X."/>
            <person name="Xin D."/>
            <person name="Xin Y."/>
            <person name="Zhang H."/>
            <person name="Wang T."/>
            <person name="Zhang J."/>
        </authorList>
    </citation>
    <scope>NUCLEOTIDE SEQUENCE [LARGE SCALE GENOMIC DNA]</scope>
    <source>
        <strain evidence="4 5">BZ1</strain>
    </source>
</reference>
<dbReference type="PANTHER" id="PTHR43420">
    <property type="entry name" value="ACETYLTRANSFERASE"/>
    <property type="match status" value="1"/>
</dbReference>
<keyword evidence="5" id="KW-1185">Reference proteome</keyword>
<dbReference type="PROSITE" id="PS51186">
    <property type="entry name" value="GNAT"/>
    <property type="match status" value="2"/>
</dbReference>
<dbReference type="Gene3D" id="3.40.630.30">
    <property type="match status" value="2"/>
</dbReference>
<protein>
    <submittedName>
        <fullName evidence="4">GNAT family N-acetyltransferase</fullName>
    </submittedName>
</protein>
<dbReference type="GO" id="GO:0016747">
    <property type="term" value="F:acyltransferase activity, transferring groups other than amino-acyl groups"/>
    <property type="evidence" value="ECO:0007669"/>
    <property type="project" value="InterPro"/>
</dbReference>
<dbReference type="Pfam" id="PF00583">
    <property type="entry name" value="Acetyltransf_1"/>
    <property type="match status" value="2"/>
</dbReference>
<feature type="domain" description="N-acetyltransferase" evidence="3">
    <location>
        <begin position="1"/>
        <end position="148"/>
    </location>
</feature>
<evidence type="ECO:0000259" key="3">
    <source>
        <dbReference type="PROSITE" id="PS51186"/>
    </source>
</evidence>
<dbReference type="EMBL" id="WBOS01000012">
    <property type="protein sequence ID" value="KAB2331157.1"/>
    <property type="molecule type" value="Genomic_DNA"/>
</dbReference>
<keyword evidence="1 4" id="KW-0808">Transferase</keyword>
<organism evidence="4 5">
    <name type="scientific">Cytobacillus depressus</name>
    <dbReference type="NCBI Taxonomy" id="1602942"/>
    <lineage>
        <taxon>Bacteria</taxon>
        <taxon>Bacillati</taxon>
        <taxon>Bacillota</taxon>
        <taxon>Bacilli</taxon>
        <taxon>Bacillales</taxon>
        <taxon>Bacillaceae</taxon>
        <taxon>Cytobacillus</taxon>
    </lineage>
</organism>
<dbReference type="PANTHER" id="PTHR43420:SF12">
    <property type="entry name" value="N-ACETYLTRANSFERASE DOMAIN-CONTAINING PROTEIN"/>
    <property type="match status" value="1"/>
</dbReference>
<proteinExistence type="predicted"/>
<gene>
    <name evidence="4" type="ORF">F7731_18950</name>
</gene>
<evidence type="ECO:0000313" key="5">
    <source>
        <dbReference type="Proteomes" id="UP000481030"/>
    </source>
</evidence>
<dbReference type="Proteomes" id="UP000481030">
    <property type="component" value="Unassembled WGS sequence"/>
</dbReference>
<evidence type="ECO:0000256" key="2">
    <source>
        <dbReference type="ARBA" id="ARBA00023315"/>
    </source>
</evidence>
<dbReference type="SUPFAM" id="SSF55729">
    <property type="entry name" value="Acyl-CoA N-acyltransferases (Nat)"/>
    <property type="match status" value="2"/>
</dbReference>
<comment type="caution">
    <text evidence="4">The sequence shown here is derived from an EMBL/GenBank/DDBJ whole genome shotgun (WGS) entry which is preliminary data.</text>
</comment>
<dbReference type="RefSeq" id="WP_151536355.1">
    <property type="nucleotide sequence ID" value="NZ_WBOS01000012.1"/>
</dbReference>
<sequence length="271" mass="31607">MLTSKQLLDIKELQQACEANESFELKLNWEMLNERPENETNDFLHYEDGQLVGFIALYGFGNKVELCGMVHPEFRRKGIFTELYHTALQAVNERGFTQILLNAPSNSQSAKKFLQTIPCSYAFSEHQMKWEEKDLSENEEVKLRLSTPDDFELEVQLNVQCFGFKEDEAREYNRRPRWDMDQYYIVMSGEKSVGKMRISRTDGEAWIYGFAILPEYQGQGIGRKALTNAVIKEHQTGFPIFLEVEAKNANALRLYESIGFRAYHSQDYYEK</sequence>
<keyword evidence="2" id="KW-0012">Acyltransferase</keyword>
<dbReference type="InterPro" id="IPR050680">
    <property type="entry name" value="YpeA/RimI_acetyltransf"/>
</dbReference>
<dbReference type="AlphaFoldDB" id="A0A6L3V378"/>
<accession>A0A6L3V378</accession>
<dbReference type="OrthoDB" id="7163760at2"/>
<dbReference type="InterPro" id="IPR016181">
    <property type="entry name" value="Acyl_CoA_acyltransferase"/>
</dbReference>
<evidence type="ECO:0000256" key="1">
    <source>
        <dbReference type="ARBA" id="ARBA00022679"/>
    </source>
</evidence>
<evidence type="ECO:0000313" key="4">
    <source>
        <dbReference type="EMBL" id="KAB2331157.1"/>
    </source>
</evidence>
<dbReference type="CDD" id="cd04301">
    <property type="entry name" value="NAT_SF"/>
    <property type="match status" value="2"/>
</dbReference>
<name>A0A6L3V378_9BACI</name>
<dbReference type="InterPro" id="IPR000182">
    <property type="entry name" value="GNAT_dom"/>
</dbReference>
<feature type="domain" description="N-acetyltransferase" evidence="3">
    <location>
        <begin position="141"/>
        <end position="271"/>
    </location>
</feature>